<dbReference type="EMBL" id="CP089982">
    <property type="protein sequence ID" value="WXA91584.1"/>
    <property type="molecule type" value="Genomic_DNA"/>
</dbReference>
<reference evidence="2 3" key="1">
    <citation type="submission" date="2021-12" db="EMBL/GenBank/DDBJ databases">
        <title>Discovery of the Pendulisporaceae a myxobacterial family with distinct sporulation behavior and unique specialized metabolism.</title>
        <authorList>
            <person name="Garcia R."/>
            <person name="Popoff A."/>
            <person name="Bader C.D."/>
            <person name="Loehr J."/>
            <person name="Walesch S."/>
            <person name="Walt C."/>
            <person name="Boldt J."/>
            <person name="Bunk B."/>
            <person name="Haeckl F.J.F.P.J."/>
            <person name="Gunesch A.P."/>
            <person name="Birkelbach J."/>
            <person name="Nuebel U."/>
            <person name="Pietschmann T."/>
            <person name="Bach T."/>
            <person name="Mueller R."/>
        </authorList>
    </citation>
    <scope>NUCLEOTIDE SEQUENCE [LARGE SCALE GENOMIC DNA]</scope>
    <source>
        <strain evidence="2 3">MSr12523</strain>
    </source>
</reference>
<dbReference type="InterPro" id="IPR020941">
    <property type="entry name" value="SUFU-like_domain"/>
</dbReference>
<protein>
    <submittedName>
        <fullName evidence="2">Suppressor of fused domain protein</fullName>
    </submittedName>
</protein>
<proteinExistence type="predicted"/>
<organism evidence="2 3">
    <name type="scientific">Pendulispora brunnea</name>
    <dbReference type="NCBI Taxonomy" id="2905690"/>
    <lineage>
        <taxon>Bacteria</taxon>
        <taxon>Pseudomonadati</taxon>
        <taxon>Myxococcota</taxon>
        <taxon>Myxococcia</taxon>
        <taxon>Myxococcales</taxon>
        <taxon>Sorangiineae</taxon>
        <taxon>Pendulisporaceae</taxon>
        <taxon>Pendulispora</taxon>
    </lineage>
</organism>
<name>A0ABZ2K467_9BACT</name>
<evidence type="ECO:0000259" key="1">
    <source>
        <dbReference type="Pfam" id="PF05076"/>
    </source>
</evidence>
<dbReference type="Pfam" id="PF05076">
    <property type="entry name" value="SUFU"/>
    <property type="match status" value="1"/>
</dbReference>
<evidence type="ECO:0000313" key="3">
    <source>
        <dbReference type="Proteomes" id="UP001379533"/>
    </source>
</evidence>
<sequence>MTSTDDVRAHYEKLLGSATEEHRVNLGPLQFEILTIPGAPYADGTTVATLGLSKHIGQEFLLACHSDQLHAKHVSLLAIVAKEQLESGAGLRRGQVLGPAGPLVPGAATEALYVCPPAYFGPNFDPLILADGGHVHFFWLVPIHVREARWIAVNDTPNTKTFVFEDLLVAQDPDLLDFSRPELDLGDSN</sequence>
<feature type="domain" description="Suppressor of fused-like" evidence="1">
    <location>
        <begin position="45"/>
        <end position="180"/>
    </location>
</feature>
<evidence type="ECO:0000313" key="2">
    <source>
        <dbReference type="EMBL" id="WXA91584.1"/>
    </source>
</evidence>
<gene>
    <name evidence="2" type="ORF">LZC95_34635</name>
</gene>
<dbReference type="RefSeq" id="WP_394842204.1">
    <property type="nucleotide sequence ID" value="NZ_CP089982.1"/>
</dbReference>
<dbReference type="Proteomes" id="UP001379533">
    <property type="component" value="Chromosome"/>
</dbReference>
<accession>A0ABZ2K467</accession>
<keyword evidence="3" id="KW-1185">Reference proteome</keyword>